<dbReference type="Pfam" id="PF10167">
    <property type="entry name" value="BORCS8"/>
    <property type="match status" value="1"/>
</dbReference>
<name>A0A8B8MIB4_ABRPR</name>
<accession>A0A8B8MIB4</accession>
<evidence type="ECO:0000256" key="1">
    <source>
        <dbReference type="SAM" id="MobiDB-lite"/>
    </source>
</evidence>
<reference evidence="3" key="2">
    <citation type="submission" date="2025-08" db="UniProtKB">
        <authorList>
            <consortium name="RefSeq"/>
        </authorList>
    </citation>
    <scope>IDENTIFICATION</scope>
    <source>
        <tissue evidence="3">Young leaves</tissue>
    </source>
</reference>
<dbReference type="PANTHER" id="PTHR21146">
    <property type="entry name" value="MEF2B PROTEIN"/>
    <property type="match status" value="1"/>
</dbReference>
<dbReference type="RefSeq" id="XP_027367382.1">
    <property type="nucleotide sequence ID" value="XM_027511581.1"/>
</dbReference>
<dbReference type="InterPro" id="IPR019320">
    <property type="entry name" value="BORCS8"/>
</dbReference>
<feature type="region of interest" description="Disordered" evidence="1">
    <location>
        <begin position="148"/>
        <end position="171"/>
    </location>
</feature>
<feature type="region of interest" description="Disordered" evidence="1">
    <location>
        <begin position="1"/>
        <end position="23"/>
    </location>
</feature>
<dbReference type="GeneID" id="113873455"/>
<dbReference type="PANTHER" id="PTHR21146:SF2">
    <property type="entry name" value="MEF2BNB-LIKE PROTEIN"/>
    <property type="match status" value="1"/>
</dbReference>
<dbReference type="AlphaFoldDB" id="A0A8B8MIB4"/>
<dbReference type="KEGG" id="aprc:113873455"/>
<keyword evidence="2" id="KW-1185">Reference proteome</keyword>
<organism evidence="2 3">
    <name type="scientific">Abrus precatorius</name>
    <name type="common">Indian licorice</name>
    <name type="synonym">Glycine abrus</name>
    <dbReference type="NCBI Taxonomy" id="3816"/>
    <lineage>
        <taxon>Eukaryota</taxon>
        <taxon>Viridiplantae</taxon>
        <taxon>Streptophyta</taxon>
        <taxon>Embryophyta</taxon>
        <taxon>Tracheophyta</taxon>
        <taxon>Spermatophyta</taxon>
        <taxon>Magnoliopsida</taxon>
        <taxon>eudicotyledons</taxon>
        <taxon>Gunneridae</taxon>
        <taxon>Pentapetalae</taxon>
        <taxon>rosids</taxon>
        <taxon>fabids</taxon>
        <taxon>Fabales</taxon>
        <taxon>Fabaceae</taxon>
        <taxon>Papilionoideae</taxon>
        <taxon>50 kb inversion clade</taxon>
        <taxon>NPAAA clade</taxon>
        <taxon>indigoferoid/millettioid clade</taxon>
        <taxon>Abreae</taxon>
        <taxon>Abrus</taxon>
    </lineage>
</organism>
<sequence>MDQDKEKTRTTSTTTIREGCGTNMGFSPSLSHHRLIFTAGKMDEFSTVDGFVEISDCMAEMIKYVANEPSVGLFFIQHHAQNAVPNVVTAKKNVVEKSHETTLHMENLEDSIAMVRSMKECGFPIANNMIGEIKKSLVTMTAKQPKRGLINSASNSQTKRPSFWGNAQDGNEKRSNYFSNVLKSAKQKARSFKWPQPDTEESVGCMDEKPQTNPTLPLSVMSAISLPATEIDELPLSSQVEDESQPEQTNVSDMSVKLLSVSERYDDFKANKEAKLEEWLEGACTLDDNSVTGDEKGVSLATLQ</sequence>
<gene>
    <name evidence="3" type="primary">LOC113873455</name>
</gene>
<reference evidence="2" key="1">
    <citation type="journal article" date="2019" name="Toxins">
        <title>Detection of Abrin-Like and Prepropulchellin-Like Toxin Genes and Transcripts Using Whole Genome Sequencing and Full-Length Transcript Sequencing of Abrus precatorius.</title>
        <authorList>
            <person name="Hovde B.T."/>
            <person name="Daligault H.E."/>
            <person name="Hanschen E.R."/>
            <person name="Kunde Y.A."/>
            <person name="Johnson M.B."/>
            <person name="Starkenburg S.R."/>
            <person name="Johnson S.L."/>
        </authorList>
    </citation>
    <scope>NUCLEOTIDE SEQUENCE [LARGE SCALE GENOMIC DNA]</scope>
</reference>
<dbReference type="Proteomes" id="UP000694853">
    <property type="component" value="Unplaced"/>
</dbReference>
<protein>
    <submittedName>
        <fullName evidence="3">Uncharacterized protein LOC113873455 isoform X1</fullName>
    </submittedName>
</protein>
<proteinExistence type="predicted"/>
<dbReference type="OrthoDB" id="19830at2759"/>
<evidence type="ECO:0000313" key="2">
    <source>
        <dbReference type="Proteomes" id="UP000694853"/>
    </source>
</evidence>
<feature type="region of interest" description="Disordered" evidence="1">
    <location>
        <begin position="189"/>
        <end position="212"/>
    </location>
</feature>
<evidence type="ECO:0000313" key="3">
    <source>
        <dbReference type="RefSeq" id="XP_027367382.1"/>
    </source>
</evidence>
<feature type="compositionally biased region" description="Polar residues" evidence="1">
    <location>
        <begin position="151"/>
        <end position="160"/>
    </location>
</feature>